<sequence>MKKSFRIVYFGAIFYCKKSGNVEKCFGEIVNKKLKKYILITFIIW</sequence>
<evidence type="ECO:0000313" key="1">
    <source>
        <dbReference type="EMBL" id="EEY34056.1"/>
    </source>
</evidence>
<proteinExistence type="predicted"/>
<accession>D0GPB0</accession>
<comment type="caution">
    <text evidence="1">The sequence shown here is derived from an EMBL/GenBank/DDBJ whole genome shotgun (WGS) entry which is preliminary data.</text>
</comment>
<dbReference type="EMBL" id="ADAD01000190">
    <property type="protein sequence ID" value="EEY34056.1"/>
    <property type="molecule type" value="Genomic_DNA"/>
</dbReference>
<dbReference type="AlphaFoldDB" id="D0GPB0"/>
<gene>
    <name evidence="1" type="ORF">HMPREF0554_0617</name>
</gene>
<evidence type="ECO:0000313" key="2">
    <source>
        <dbReference type="Proteomes" id="UP000004226"/>
    </source>
</evidence>
<dbReference type="Proteomes" id="UP000004226">
    <property type="component" value="Unassembled WGS sequence"/>
</dbReference>
<reference evidence="1 2" key="1">
    <citation type="submission" date="2009-10" db="EMBL/GenBank/DDBJ databases">
        <authorList>
            <person name="Harkins D.M."/>
            <person name="Madupu R."/>
            <person name="Durkin A.S."/>
            <person name="Torralba M."/>
            <person name="Methe B."/>
            <person name="Sutton G.G."/>
            <person name="Strausberg R.L."/>
            <person name="Nelson K.E."/>
        </authorList>
    </citation>
    <scope>NUCLEOTIDE SEQUENCE [LARGE SCALE GENOMIC DNA]</scope>
    <source>
        <strain evidence="1 2">F0264</strain>
    </source>
</reference>
<protein>
    <submittedName>
        <fullName evidence="1">Uncharacterized protein</fullName>
    </submittedName>
</protein>
<keyword evidence="2" id="KW-1185">Reference proteome</keyword>
<name>D0GPB0_9FUSO</name>
<organism evidence="1 2">
    <name type="scientific">Pseudoleptotrichia goodfellowii F0264</name>
    <dbReference type="NCBI Taxonomy" id="596323"/>
    <lineage>
        <taxon>Bacteria</taxon>
        <taxon>Fusobacteriati</taxon>
        <taxon>Fusobacteriota</taxon>
        <taxon>Fusobacteriia</taxon>
        <taxon>Fusobacteriales</taxon>
        <taxon>Leptotrichiaceae</taxon>
        <taxon>Pseudoleptotrichia</taxon>
    </lineage>
</organism>